<feature type="domain" description="DUF7844" evidence="4">
    <location>
        <begin position="37"/>
        <end position="143"/>
    </location>
</feature>
<keyword evidence="6" id="KW-1185">Reference proteome</keyword>
<dbReference type="RefSeq" id="WP_237053038.1">
    <property type="nucleotide sequence ID" value="NZ_JAKJPO010000001.1"/>
</dbReference>
<feature type="chain" id="PRO_5045523073" evidence="2">
    <location>
        <begin position="33"/>
        <end position="661"/>
    </location>
</feature>
<feature type="domain" description="DUF7844" evidence="4">
    <location>
        <begin position="147"/>
        <end position="223"/>
    </location>
</feature>
<reference evidence="5" key="2">
    <citation type="submission" date="2022-01" db="EMBL/GenBank/DDBJ databases">
        <authorList>
            <person name="Zhou L.Y."/>
        </authorList>
    </citation>
    <scope>NUCLEOTIDE SEQUENCE</scope>
    <source>
        <strain evidence="5">TLK-CK17</strain>
    </source>
</reference>
<comment type="caution">
    <text evidence="5">The sequence shown here is derived from an EMBL/GenBank/DDBJ whole genome shotgun (WGS) entry which is preliminary data.</text>
</comment>
<organism evidence="5 6">
    <name type="scientific">Marilutibacter chinensis</name>
    <dbReference type="NCBI Taxonomy" id="2912247"/>
    <lineage>
        <taxon>Bacteria</taxon>
        <taxon>Pseudomonadati</taxon>
        <taxon>Pseudomonadota</taxon>
        <taxon>Gammaproteobacteria</taxon>
        <taxon>Lysobacterales</taxon>
        <taxon>Lysobacteraceae</taxon>
        <taxon>Marilutibacter</taxon>
    </lineage>
</organism>
<dbReference type="Pfam" id="PF25226">
    <property type="entry name" value="DUF7844"/>
    <property type="match status" value="2"/>
</dbReference>
<dbReference type="Pfam" id="PF13387">
    <property type="entry name" value="Lnb_N"/>
    <property type="match status" value="1"/>
</dbReference>
<gene>
    <name evidence="5" type="ORF">L3V18_02620</name>
</gene>
<reference evidence="5" key="1">
    <citation type="submission" date="2022-01" db="EMBL/GenBank/DDBJ databases">
        <title>Lysobacter chinensis sp. nov., a bacterium isolated from cow dung compost.</title>
        <authorList>
            <person name="Liu Y."/>
        </authorList>
    </citation>
    <scope>NUCLEOTIDE SEQUENCE</scope>
    <source>
        <strain evidence="5">TLK-CK17</strain>
    </source>
</reference>
<evidence type="ECO:0000313" key="6">
    <source>
        <dbReference type="Proteomes" id="UP001430796"/>
    </source>
</evidence>
<evidence type="ECO:0000256" key="1">
    <source>
        <dbReference type="SAM" id="MobiDB-lite"/>
    </source>
</evidence>
<dbReference type="Gene3D" id="3.40.390.10">
    <property type="entry name" value="Collagenase (Catalytic Domain)"/>
    <property type="match status" value="1"/>
</dbReference>
<keyword evidence="2" id="KW-0732">Signal</keyword>
<dbReference type="InterPro" id="IPR057166">
    <property type="entry name" value="DUF7844"/>
</dbReference>
<accession>A0ABS9HNY0</accession>
<feature type="compositionally biased region" description="Basic and acidic residues" evidence="1">
    <location>
        <begin position="540"/>
        <end position="550"/>
    </location>
</feature>
<protein>
    <submittedName>
        <fullName evidence="5">DUF4105 domain-containing protein</fullName>
    </submittedName>
</protein>
<evidence type="ECO:0000259" key="3">
    <source>
        <dbReference type="Pfam" id="PF13387"/>
    </source>
</evidence>
<dbReference type="InterPro" id="IPR025178">
    <property type="entry name" value="Lnb_N"/>
</dbReference>
<dbReference type="InterPro" id="IPR024079">
    <property type="entry name" value="MetalloPept_cat_dom_sf"/>
</dbReference>
<feature type="signal peptide" evidence="2">
    <location>
        <begin position="1"/>
        <end position="32"/>
    </location>
</feature>
<name>A0ABS9HNY0_9GAMM</name>
<proteinExistence type="predicted"/>
<feature type="region of interest" description="Disordered" evidence="1">
    <location>
        <begin position="524"/>
        <end position="550"/>
    </location>
</feature>
<evidence type="ECO:0000313" key="5">
    <source>
        <dbReference type="EMBL" id="MCF7220686.1"/>
    </source>
</evidence>
<dbReference type="Proteomes" id="UP001430796">
    <property type="component" value="Unassembled WGS sequence"/>
</dbReference>
<feature type="domain" description="Lnb N-terminal periplasmic" evidence="3">
    <location>
        <begin position="250"/>
        <end position="420"/>
    </location>
</feature>
<evidence type="ECO:0000259" key="4">
    <source>
        <dbReference type="Pfam" id="PF25226"/>
    </source>
</evidence>
<dbReference type="EMBL" id="JAKJPO010000001">
    <property type="protein sequence ID" value="MCF7220686.1"/>
    <property type="molecule type" value="Genomic_DNA"/>
</dbReference>
<evidence type="ECO:0000256" key="2">
    <source>
        <dbReference type="SAM" id="SignalP"/>
    </source>
</evidence>
<sequence length="661" mass="74044">MNPRRPSPPARRCLALLLAGLAWLVPGTGASTAPPPLRISASSLNAQEVDATAELVEAAFARLPQRWRHALHPDLELAWRDDLPEHVHGRARGRKLWLDRTLLTDWMSASGAAAEHAAPERSSPRHAALATLIHELAHVYDRSAQGGLSREPRLLDLAGWQVGAMRLGLRSGRNAFSDRSPDRYELSDPGEFVAVNLEYFLLDPEYACRRPALHRHFARHFGVVNAPPVCAPGQVFVQTPDEADASALLRIDADRIYRVDYLLAEPDDRLMSRWGHSMLRLVICAPGRPRGPDCRLDLQHHRVLSFRAFVDDVQISSWRGLTGSYPSRLFVLPLEQVIDEYTRVELRDLRSVPLRLHRDEIAALLERAARLHWSYDGRYYFLSNNCATETFKLLHDGVPRLAGERLASVTPTGLLRRLLRTGIADAAMLDDRPEAIRLGYRFEALDAHYQAMFEIARRSLALPQRDVQAWLEASADERGGWLESADLRTSAALLLLEQAALRREELRARADLKRLLLDRAAARPADHGDETADVPAPLEPSRRGSGSDRAEARARLDELLRLEGYFSRPAALLPGDGYGLPQTEERRAIADIGSDHLARWRLQRSDLHEAARHWLPASRRAALTGIEANLDTLGRRLRDLHVEDNGLRLQRSSPGGPSDAH</sequence>